<accession>A0A9D4LLT9</accession>
<dbReference type="Proteomes" id="UP000828390">
    <property type="component" value="Unassembled WGS sequence"/>
</dbReference>
<protein>
    <recommendedName>
        <fullName evidence="3">B box-type domain-containing protein</fullName>
    </recommendedName>
</protein>
<evidence type="ECO:0008006" key="3">
    <source>
        <dbReference type="Google" id="ProtNLM"/>
    </source>
</evidence>
<proteinExistence type="predicted"/>
<keyword evidence="2" id="KW-1185">Reference proteome</keyword>
<reference evidence="1" key="1">
    <citation type="journal article" date="2019" name="bioRxiv">
        <title>The Genome of the Zebra Mussel, Dreissena polymorpha: A Resource for Invasive Species Research.</title>
        <authorList>
            <person name="McCartney M.A."/>
            <person name="Auch B."/>
            <person name="Kono T."/>
            <person name="Mallez S."/>
            <person name="Zhang Y."/>
            <person name="Obille A."/>
            <person name="Becker A."/>
            <person name="Abrahante J.E."/>
            <person name="Garbe J."/>
            <person name="Badalamenti J.P."/>
            <person name="Herman A."/>
            <person name="Mangelson H."/>
            <person name="Liachko I."/>
            <person name="Sullivan S."/>
            <person name="Sone E.D."/>
            <person name="Koren S."/>
            <person name="Silverstein K.A.T."/>
            <person name="Beckman K.B."/>
            <person name="Gohl D.M."/>
        </authorList>
    </citation>
    <scope>NUCLEOTIDE SEQUENCE</scope>
    <source>
        <strain evidence="1">Duluth1</strain>
        <tissue evidence="1">Whole animal</tissue>
    </source>
</reference>
<name>A0A9D4LLT9_DREPO</name>
<organism evidence="1 2">
    <name type="scientific">Dreissena polymorpha</name>
    <name type="common">Zebra mussel</name>
    <name type="synonym">Mytilus polymorpha</name>
    <dbReference type="NCBI Taxonomy" id="45954"/>
    <lineage>
        <taxon>Eukaryota</taxon>
        <taxon>Metazoa</taxon>
        <taxon>Spiralia</taxon>
        <taxon>Lophotrochozoa</taxon>
        <taxon>Mollusca</taxon>
        <taxon>Bivalvia</taxon>
        <taxon>Autobranchia</taxon>
        <taxon>Heteroconchia</taxon>
        <taxon>Euheterodonta</taxon>
        <taxon>Imparidentia</taxon>
        <taxon>Neoheterodontei</taxon>
        <taxon>Myida</taxon>
        <taxon>Dreissenoidea</taxon>
        <taxon>Dreissenidae</taxon>
        <taxon>Dreissena</taxon>
    </lineage>
</organism>
<dbReference type="EMBL" id="JAIWYP010000002">
    <property type="protein sequence ID" value="KAH3860380.1"/>
    <property type="molecule type" value="Genomic_DNA"/>
</dbReference>
<dbReference type="AlphaFoldDB" id="A0A9D4LLT9"/>
<comment type="caution">
    <text evidence="1">The sequence shown here is derived from an EMBL/GenBank/DDBJ whole genome shotgun (WGS) entry which is preliminary data.</text>
</comment>
<evidence type="ECO:0000313" key="1">
    <source>
        <dbReference type="EMBL" id="KAH3860380.1"/>
    </source>
</evidence>
<gene>
    <name evidence="1" type="ORF">DPMN_023278</name>
</gene>
<sequence length="290" mass="32761">MCLINYLKTFTDKSQFPCPVCKGLTLTTSPISKETSEMVEKFPVDFDLANIVDSVRESKHLAEVEETELFRQVSACPPPCSKRVTRVCKQHDIFCCDACAVKHHKTCELSLIENAFQENDNTVSNDLDRMIGQLTHLIAKEKSLEQKAIKDEKDINHEVDEEAKSVEKALEDTEHMLLEQLKSRIDKLNVSSAENLAVVKNLKRKLNDVKTQLEVVFSMGTQIQKFIMIRDAGERITAISCELDATVSKFDCAHLELETPCIDHITAMIDETETVEIVGKTIKDSDEVRT</sequence>
<reference evidence="1" key="2">
    <citation type="submission" date="2020-11" db="EMBL/GenBank/DDBJ databases">
        <authorList>
            <person name="McCartney M.A."/>
            <person name="Auch B."/>
            <person name="Kono T."/>
            <person name="Mallez S."/>
            <person name="Becker A."/>
            <person name="Gohl D.M."/>
            <person name="Silverstein K.A.T."/>
            <person name="Koren S."/>
            <person name="Bechman K.B."/>
            <person name="Herman A."/>
            <person name="Abrahante J.E."/>
            <person name="Garbe J."/>
        </authorList>
    </citation>
    <scope>NUCLEOTIDE SEQUENCE</scope>
    <source>
        <strain evidence="1">Duluth1</strain>
        <tissue evidence="1">Whole animal</tissue>
    </source>
</reference>
<evidence type="ECO:0000313" key="2">
    <source>
        <dbReference type="Proteomes" id="UP000828390"/>
    </source>
</evidence>